<accession>A0AAV9BU76</accession>
<organism evidence="1 2">
    <name type="scientific">Acorus gramineus</name>
    <name type="common">Dwarf sweet flag</name>
    <dbReference type="NCBI Taxonomy" id="55184"/>
    <lineage>
        <taxon>Eukaryota</taxon>
        <taxon>Viridiplantae</taxon>
        <taxon>Streptophyta</taxon>
        <taxon>Embryophyta</taxon>
        <taxon>Tracheophyta</taxon>
        <taxon>Spermatophyta</taxon>
        <taxon>Magnoliopsida</taxon>
        <taxon>Liliopsida</taxon>
        <taxon>Acoraceae</taxon>
        <taxon>Acorus</taxon>
    </lineage>
</organism>
<reference evidence="1" key="1">
    <citation type="journal article" date="2023" name="Nat. Commun.">
        <title>Diploid and tetraploid genomes of Acorus and the evolution of monocots.</title>
        <authorList>
            <person name="Ma L."/>
            <person name="Liu K.W."/>
            <person name="Li Z."/>
            <person name="Hsiao Y.Y."/>
            <person name="Qi Y."/>
            <person name="Fu T."/>
            <person name="Tang G.D."/>
            <person name="Zhang D."/>
            <person name="Sun W.H."/>
            <person name="Liu D.K."/>
            <person name="Li Y."/>
            <person name="Chen G.Z."/>
            <person name="Liu X.D."/>
            <person name="Liao X.Y."/>
            <person name="Jiang Y.T."/>
            <person name="Yu X."/>
            <person name="Hao Y."/>
            <person name="Huang J."/>
            <person name="Zhao X.W."/>
            <person name="Ke S."/>
            <person name="Chen Y.Y."/>
            <person name="Wu W.L."/>
            <person name="Hsu J.L."/>
            <person name="Lin Y.F."/>
            <person name="Huang M.D."/>
            <person name="Li C.Y."/>
            <person name="Huang L."/>
            <person name="Wang Z.W."/>
            <person name="Zhao X."/>
            <person name="Zhong W.Y."/>
            <person name="Peng D.H."/>
            <person name="Ahmad S."/>
            <person name="Lan S."/>
            <person name="Zhang J.S."/>
            <person name="Tsai W.C."/>
            <person name="Van de Peer Y."/>
            <person name="Liu Z.J."/>
        </authorList>
    </citation>
    <scope>NUCLEOTIDE SEQUENCE</scope>
    <source>
        <strain evidence="1">SCP</strain>
    </source>
</reference>
<gene>
    <name evidence="1" type="ORF">QJS04_geneDACA004916</name>
</gene>
<protein>
    <submittedName>
        <fullName evidence="1">Uncharacterized protein</fullName>
    </submittedName>
</protein>
<comment type="caution">
    <text evidence="1">The sequence shown here is derived from an EMBL/GenBank/DDBJ whole genome shotgun (WGS) entry which is preliminary data.</text>
</comment>
<dbReference type="Proteomes" id="UP001179952">
    <property type="component" value="Unassembled WGS sequence"/>
</dbReference>
<evidence type="ECO:0000313" key="1">
    <source>
        <dbReference type="EMBL" id="KAK1280290.1"/>
    </source>
</evidence>
<name>A0AAV9BU76_ACOGR</name>
<proteinExistence type="predicted"/>
<sequence length="51" mass="5858">MEGDWTISVIRCAITCGGTCATFGQHVCFFYALARFLLFIRIFGYCFECFK</sequence>
<keyword evidence="2" id="KW-1185">Reference proteome</keyword>
<dbReference type="AlphaFoldDB" id="A0AAV9BU76"/>
<evidence type="ECO:0000313" key="2">
    <source>
        <dbReference type="Proteomes" id="UP001179952"/>
    </source>
</evidence>
<dbReference type="EMBL" id="JAUJYN010000001">
    <property type="protein sequence ID" value="KAK1280290.1"/>
    <property type="molecule type" value="Genomic_DNA"/>
</dbReference>
<reference evidence="1" key="2">
    <citation type="submission" date="2023-06" db="EMBL/GenBank/DDBJ databases">
        <authorList>
            <person name="Ma L."/>
            <person name="Liu K.-W."/>
            <person name="Li Z."/>
            <person name="Hsiao Y.-Y."/>
            <person name="Qi Y."/>
            <person name="Fu T."/>
            <person name="Tang G."/>
            <person name="Zhang D."/>
            <person name="Sun W.-H."/>
            <person name="Liu D.-K."/>
            <person name="Li Y."/>
            <person name="Chen G.-Z."/>
            <person name="Liu X.-D."/>
            <person name="Liao X.-Y."/>
            <person name="Jiang Y.-T."/>
            <person name="Yu X."/>
            <person name="Hao Y."/>
            <person name="Huang J."/>
            <person name="Zhao X.-W."/>
            <person name="Ke S."/>
            <person name="Chen Y.-Y."/>
            <person name="Wu W.-L."/>
            <person name="Hsu J.-L."/>
            <person name="Lin Y.-F."/>
            <person name="Huang M.-D."/>
            <person name="Li C.-Y."/>
            <person name="Huang L."/>
            <person name="Wang Z.-W."/>
            <person name="Zhao X."/>
            <person name="Zhong W.-Y."/>
            <person name="Peng D.-H."/>
            <person name="Ahmad S."/>
            <person name="Lan S."/>
            <person name="Zhang J.-S."/>
            <person name="Tsai W.-C."/>
            <person name="Van De Peer Y."/>
            <person name="Liu Z.-J."/>
        </authorList>
    </citation>
    <scope>NUCLEOTIDE SEQUENCE</scope>
    <source>
        <strain evidence="1">SCP</strain>
        <tissue evidence="1">Leaves</tissue>
    </source>
</reference>